<evidence type="ECO:0000313" key="9">
    <source>
        <dbReference type="EMBL" id="CAF9929305.1"/>
    </source>
</evidence>
<dbReference type="EMBL" id="CAJPDR010000266">
    <property type="protein sequence ID" value="CAF9929305.1"/>
    <property type="molecule type" value="Genomic_DNA"/>
</dbReference>
<gene>
    <name evidence="9" type="ORF">ALECFALPRED_004293</name>
</gene>
<feature type="domain" description="ERT1/acuK family PAS" evidence="8">
    <location>
        <begin position="286"/>
        <end position="358"/>
    </location>
</feature>
<accession>A0A8H3IQ64</accession>
<dbReference type="GO" id="GO:0051321">
    <property type="term" value="P:meiotic cell cycle"/>
    <property type="evidence" value="ECO:0007669"/>
    <property type="project" value="UniProtKB-KW"/>
</dbReference>
<dbReference type="GO" id="GO:0000977">
    <property type="term" value="F:RNA polymerase II transcription regulatory region sequence-specific DNA binding"/>
    <property type="evidence" value="ECO:0007669"/>
    <property type="project" value="TreeGrafter"/>
</dbReference>
<evidence type="ECO:0000256" key="1">
    <source>
        <dbReference type="ARBA" id="ARBA00004123"/>
    </source>
</evidence>
<comment type="subcellular location">
    <subcellularLocation>
        <location evidence="1">Nucleus</location>
    </subcellularLocation>
</comment>
<evidence type="ECO:0000256" key="6">
    <source>
        <dbReference type="ARBA" id="ARBA00023254"/>
    </source>
</evidence>
<keyword evidence="3" id="KW-0805">Transcription regulation</keyword>
<dbReference type="InterPro" id="IPR013940">
    <property type="entry name" value="Spo22/ZIP4/TEX11"/>
</dbReference>
<organism evidence="9 10">
    <name type="scientific">Alectoria fallacina</name>
    <dbReference type="NCBI Taxonomy" id="1903189"/>
    <lineage>
        <taxon>Eukaryota</taxon>
        <taxon>Fungi</taxon>
        <taxon>Dikarya</taxon>
        <taxon>Ascomycota</taxon>
        <taxon>Pezizomycotina</taxon>
        <taxon>Lecanoromycetes</taxon>
        <taxon>OSLEUM clade</taxon>
        <taxon>Lecanoromycetidae</taxon>
        <taxon>Lecanorales</taxon>
        <taxon>Lecanorineae</taxon>
        <taxon>Parmeliaceae</taxon>
        <taxon>Alectoria</taxon>
    </lineage>
</organism>
<feature type="compositionally biased region" description="Polar residues" evidence="7">
    <location>
        <begin position="23"/>
        <end position="50"/>
    </location>
</feature>
<dbReference type="PANTHER" id="PTHR31986">
    <property type="entry name" value="REGULATOR OF DRUG SENSITIVITY 2"/>
    <property type="match status" value="1"/>
</dbReference>
<reference evidence="9" key="1">
    <citation type="submission" date="2021-03" db="EMBL/GenBank/DDBJ databases">
        <authorList>
            <person name="Tagirdzhanova G."/>
        </authorList>
    </citation>
    <scope>NUCLEOTIDE SEQUENCE</scope>
</reference>
<dbReference type="PANTHER" id="PTHR31986:SF7">
    <property type="entry name" value="REGULATOR OF DRUG SENSITIVITY 2"/>
    <property type="match status" value="1"/>
</dbReference>
<dbReference type="InterPro" id="IPR053045">
    <property type="entry name" value="Zinc_cluster_trans_reg"/>
</dbReference>
<evidence type="ECO:0000256" key="5">
    <source>
        <dbReference type="ARBA" id="ARBA00023242"/>
    </source>
</evidence>
<dbReference type="GO" id="GO:0046872">
    <property type="term" value="F:metal ion binding"/>
    <property type="evidence" value="ECO:0007669"/>
    <property type="project" value="UniProtKB-KW"/>
</dbReference>
<comment type="caution">
    <text evidence="9">The sequence shown here is derived from an EMBL/GenBank/DDBJ whole genome shotgun (WGS) entry which is preliminary data.</text>
</comment>
<dbReference type="InterPro" id="IPR056751">
    <property type="entry name" value="PAS_13"/>
</dbReference>
<sequence length="868" mass="97655">MLGPPIDQQQLDQRALQDAGLNDTTTTVAPDSQTSNPHFLPQSSNPIVQGQGQGFGEKNQQCYGDWSLENQNPFSNMHSFHPSYMFNAPDITNEYNLLNEFLSSSLLDDPTVFPNDEIQALNSDTSLSNTLAAGLSGGIGQNWLNPQQTQASIQTQSPLGQGASIARPKSVKITDKEEEKYYMTIADPSGNDTPEERMNKVFMAKYNAGMLRPFNYIQGYARLHRYMDQNLQLASRQRILRQLDKFRPKFRERMQSLTDMELTFVEMWFERSLMEYDRVFASMAIPACCWRRTGEIFRGNKEMAELIHVPIEKLRDGKLGLHEIIVEKDLVSYWDKFLAIAFDNSQKAMLTTCTLKNPDLKASDPEIKCCFSFTIRRDNHNIPSLIVGNFLPQGPRKAIVFAKRLEESLTFANTEEPLPADIHNKIETAVLIHNAAAASKRVDLDKQGTRLWNLSSKLKNTAKDGELLCLGKNSLLRRFYSCLPSQFASSLFFSSTALNGAPKVPLQVPIQYYSGVKICLEDIEILFGTDHRQLNLAEIVVERAAFYEESLKSYGDVISQEHGPLVSRLSNDYLSSRIALAWRQDRLDLAKLMLTKGNIDTDNLEPSSAEELADLFFEIGGSQSKKTQWDEAVHWLERAHNILLGQSQDSLSSDARELRISIMHSMARALLHLDSDGGQEKAWNIVRELELDCGERLVVLLLKLDIFATNAFHSAQDYCDILKKIVRTVHLTDTNVKTILHHAHKLRSQNPLMAHHLLVTLLSERLLDAEETKWIEKALITMIWNYTNSTDFLDVLTSLSEVFNAVANGAAKALSAHATHAAQIEADTLCSGYVRSSESPRGIFANVAFQQEGSVNNVLALQGRTEMS</sequence>
<keyword evidence="4" id="KW-0804">Transcription</keyword>
<keyword evidence="2" id="KW-0479">Metal-binding</keyword>
<dbReference type="OrthoDB" id="65716at2759"/>
<evidence type="ECO:0000256" key="2">
    <source>
        <dbReference type="ARBA" id="ARBA00022723"/>
    </source>
</evidence>
<name>A0A8H3IQ64_9LECA</name>
<proteinExistence type="predicted"/>
<evidence type="ECO:0000256" key="7">
    <source>
        <dbReference type="SAM" id="MobiDB-lite"/>
    </source>
</evidence>
<keyword evidence="5" id="KW-0539">Nucleus</keyword>
<evidence type="ECO:0000313" key="10">
    <source>
        <dbReference type="Proteomes" id="UP000664203"/>
    </source>
</evidence>
<evidence type="ECO:0000256" key="3">
    <source>
        <dbReference type="ARBA" id="ARBA00023015"/>
    </source>
</evidence>
<dbReference type="Pfam" id="PF24990">
    <property type="entry name" value="PAS_13"/>
    <property type="match status" value="1"/>
</dbReference>
<dbReference type="Pfam" id="PF08631">
    <property type="entry name" value="SPO22"/>
    <property type="match status" value="1"/>
</dbReference>
<dbReference type="GO" id="GO:0005634">
    <property type="term" value="C:nucleus"/>
    <property type="evidence" value="ECO:0007669"/>
    <property type="project" value="UniProtKB-SubCell"/>
</dbReference>
<keyword evidence="6" id="KW-0469">Meiosis</keyword>
<evidence type="ECO:0000256" key="4">
    <source>
        <dbReference type="ARBA" id="ARBA00023163"/>
    </source>
</evidence>
<evidence type="ECO:0000259" key="8">
    <source>
        <dbReference type="Pfam" id="PF24990"/>
    </source>
</evidence>
<dbReference type="Proteomes" id="UP000664203">
    <property type="component" value="Unassembled WGS sequence"/>
</dbReference>
<keyword evidence="10" id="KW-1185">Reference proteome</keyword>
<feature type="region of interest" description="Disordered" evidence="7">
    <location>
        <begin position="23"/>
        <end position="56"/>
    </location>
</feature>
<protein>
    <recommendedName>
        <fullName evidence="8">ERT1/acuK family PAS domain-containing protein</fullName>
    </recommendedName>
</protein>
<dbReference type="AlphaFoldDB" id="A0A8H3IQ64"/>